<name>A0ABN9W4Q6_9DINO</name>
<gene>
    <name evidence="2" type="ORF">PCOR1329_LOCUS64032</name>
</gene>
<evidence type="ECO:0000313" key="3">
    <source>
        <dbReference type="Proteomes" id="UP001189429"/>
    </source>
</evidence>
<dbReference type="Proteomes" id="UP001189429">
    <property type="component" value="Unassembled WGS sequence"/>
</dbReference>
<sequence>MLPRQGASRNTLGHPANKCTYARSRGVHEGGASERWRAAALGRHGPSFDQDVARQGWGRLGGGLRRPSGPARVAAGAMGAAAARVARGSFGICLAGAALSLSGCSVMQEYGFDDEATSSLQLCHGFGFRDSGYVSQARAGEIAEIRCPTDYVYDGPAIECNWVDRVCVGHPDDEVNPELCWNQYNLTLLGRGLTVWPDGVRPRMISPAGAGKNATPQLQDAGASAPAAGEATSGGGSEAAIGRSLLDARPRVLPTIILPEQLVCKDEAFVDLDFEHAEVAHSNLGGRGPDKHAPQSLHYSRLARTDGDLVDLVVTAPNGDYLGLPDRNGKGSVMGRINLNSSSPVHLRFQFVSSGTVSRVKLPKVLFTLFDLLDDDGHAGLELEILGASECFAPSRMASLVRKAGMDHHGVPKFMIGDAASKEDSPSASERVLEQPAHPPPVSDPTLKSPNDPEDGKSVREMWLDSVNQSVVLVFKDVSEFAVVARTRQGRDLEFAGWSEVVDLGQKVGYEADGPDSFRVEEKFGGSSRLGRWISVEFGGFPLGSATSLGISAVAISTVVVSRLTKGALSRRAQYGILRAA</sequence>
<feature type="region of interest" description="Disordered" evidence="1">
    <location>
        <begin position="207"/>
        <end position="236"/>
    </location>
</feature>
<comment type="caution">
    <text evidence="2">The sequence shown here is derived from an EMBL/GenBank/DDBJ whole genome shotgun (WGS) entry which is preliminary data.</text>
</comment>
<keyword evidence="3" id="KW-1185">Reference proteome</keyword>
<protein>
    <recommendedName>
        <fullName evidence="4">Transmembrane protein 66</fullName>
    </recommendedName>
</protein>
<accession>A0ABN9W4Q6</accession>
<reference evidence="2" key="1">
    <citation type="submission" date="2023-10" db="EMBL/GenBank/DDBJ databases">
        <authorList>
            <person name="Chen Y."/>
            <person name="Shah S."/>
            <person name="Dougan E. K."/>
            <person name="Thang M."/>
            <person name="Chan C."/>
        </authorList>
    </citation>
    <scope>NUCLEOTIDE SEQUENCE [LARGE SCALE GENOMIC DNA]</scope>
</reference>
<evidence type="ECO:0000313" key="2">
    <source>
        <dbReference type="EMBL" id="CAK0881088.1"/>
    </source>
</evidence>
<feature type="region of interest" description="Disordered" evidence="1">
    <location>
        <begin position="419"/>
        <end position="458"/>
    </location>
</feature>
<proteinExistence type="predicted"/>
<evidence type="ECO:0000256" key="1">
    <source>
        <dbReference type="SAM" id="MobiDB-lite"/>
    </source>
</evidence>
<evidence type="ECO:0008006" key="4">
    <source>
        <dbReference type="Google" id="ProtNLM"/>
    </source>
</evidence>
<dbReference type="EMBL" id="CAUYUJ010018150">
    <property type="protein sequence ID" value="CAK0881088.1"/>
    <property type="molecule type" value="Genomic_DNA"/>
</dbReference>
<organism evidence="2 3">
    <name type="scientific">Prorocentrum cordatum</name>
    <dbReference type="NCBI Taxonomy" id="2364126"/>
    <lineage>
        <taxon>Eukaryota</taxon>
        <taxon>Sar</taxon>
        <taxon>Alveolata</taxon>
        <taxon>Dinophyceae</taxon>
        <taxon>Prorocentrales</taxon>
        <taxon>Prorocentraceae</taxon>
        <taxon>Prorocentrum</taxon>
    </lineage>
</organism>
<feature type="compositionally biased region" description="Low complexity" evidence="1">
    <location>
        <begin position="221"/>
        <end position="231"/>
    </location>
</feature>